<keyword evidence="1" id="KW-0472">Membrane</keyword>
<accession>A0ABW6HM64</accession>
<feature type="transmembrane region" description="Helical" evidence="1">
    <location>
        <begin position="7"/>
        <end position="28"/>
    </location>
</feature>
<dbReference type="Proteomes" id="UP001600039">
    <property type="component" value="Unassembled WGS sequence"/>
</dbReference>
<proteinExistence type="predicted"/>
<keyword evidence="3" id="KW-1185">Reference proteome</keyword>
<protein>
    <recommendedName>
        <fullName evidence="4">LysE type translocator</fullName>
    </recommendedName>
</protein>
<reference evidence="2 3" key="1">
    <citation type="submission" date="2024-06" db="EMBL/GenBank/DDBJ databases">
        <title>Flavobacterium spp. isolated from glacier.</title>
        <authorList>
            <person name="Han D."/>
        </authorList>
    </citation>
    <scope>NUCLEOTIDE SEQUENCE [LARGE SCALE GENOMIC DNA]</scope>
    <source>
        <strain evidence="2 3">LB3P45</strain>
    </source>
</reference>
<feature type="transmembrane region" description="Helical" evidence="1">
    <location>
        <begin position="74"/>
        <end position="93"/>
    </location>
</feature>
<comment type="caution">
    <text evidence="2">The sequence shown here is derived from an EMBL/GenBank/DDBJ whole genome shotgun (WGS) entry which is preliminary data.</text>
</comment>
<keyword evidence="1" id="KW-0812">Transmembrane</keyword>
<evidence type="ECO:0000256" key="1">
    <source>
        <dbReference type="SAM" id="Phobius"/>
    </source>
</evidence>
<feature type="transmembrane region" description="Helical" evidence="1">
    <location>
        <begin position="113"/>
        <end position="137"/>
    </location>
</feature>
<sequence length="217" mass="25110">MRALKNIFVGLLVSFIGSIPLGYLNIIGFEIYSKFGINSLVFYLFGVISVEVFVIYFTLVFAKKLVNNKKLMKAIDYFAILFLFVLAYSFYAHSNPRTAKQDDLDKYVMYSPYLIGLLLNCVNFLQFPFWTGWNLYLMNGNYIAVENKLKYFFVVGTAIGTFLGMLILVLILNSLSQNTTFFSQNVIPVIIPLFFIILAFIQMYKVYKKYFKRNDGI</sequence>
<evidence type="ECO:0008006" key="4">
    <source>
        <dbReference type="Google" id="ProtNLM"/>
    </source>
</evidence>
<feature type="transmembrane region" description="Helical" evidence="1">
    <location>
        <begin position="149"/>
        <end position="173"/>
    </location>
</feature>
<evidence type="ECO:0000313" key="2">
    <source>
        <dbReference type="EMBL" id="MFE3848119.1"/>
    </source>
</evidence>
<dbReference type="EMBL" id="JBHZQA010000004">
    <property type="protein sequence ID" value="MFE3848119.1"/>
    <property type="molecule type" value="Genomic_DNA"/>
</dbReference>
<name>A0ABW6HM64_9FLAO</name>
<gene>
    <name evidence="2" type="ORF">ACFX5D_09105</name>
</gene>
<organism evidence="2 3">
    <name type="scientific">Flavobacterium fructosi</name>
    <dbReference type="NCBI Taxonomy" id="3230416"/>
    <lineage>
        <taxon>Bacteria</taxon>
        <taxon>Pseudomonadati</taxon>
        <taxon>Bacteroidota</taxon>
        <taxon>Flavobacteriia</taxon>
        <taxon>Flavobacteriales</taxon>
        <taxon>Flavobacteriaceae</taxon>
        <taxon>Flavobacterium</taxon>
    </lineage>
</organism>
<evidence type="ECO:0000313" key="3">
    <source>
        <dbReference type="Proteomes" id="UP001600039"/>
    </source>
</evidence>
<feature type="transmembrane region" description="Helical" evidence="1">
    <location>
        <begin position="185"/>
        <end position="204"/>
    </location>
</feature>
<dbReference type="RefSeq" id="WP_379857885.1">
    <property type="nucleotide sequence ID" value="NZ_JBHZQA010000004.1"/>
</dbReference>
<keyword evidence="1" id="KW-1133">Transmembrane helix</keyword>
<feature type="transmembrane region" description="Helical" evidence="1">
    <location>
        <begin position="40"/>
        <end position="62"/>
    </location>
</feature>